<proteinExistence type="inferred from homology"/>
<dbReference type="InterPro" id="IPR008978">
    <property type="entry name" value="HSP20-like_chaperone"/>
</dbReference>
<feature type="domain" description="SHSP" evidence="4">
    <location>
        <begin position="36"/>
        <end position="146"/>
    </location>
</feature>
<dbReference type="Gene3D" id="2.60.40.790">
    <property type="match status" value="1"/>
</dbReference>
<dbReference type="PROSITE" id="PS01031">
    <property type="entry name" value="SHSP"/>
    <property type="match status" value="1"/>
</dbReference>
<evidence type="ECO:0000256" key="2">
    <source>
        <dbReference type="PROSITE-ProRule" id="PRU00285"/>
    </source>
</evidence>
<evidence type="ECO:0000313" key="6">
    <source>
        <dbReference type="Proteomes" id="UP000198744"/>
    </source>
</evidence>
<dbReference type="AlphaFoldDB" id="A0A1H7UNU6"/>
<evidence type="ECO:0000313" key="5">
    <source>
        <dbReference type="EMBL" id="SEL98712.1"/>
    </source>
</evidence>
<dbReference type="InterPro" id="IPR044587">
    <property type="entry name" value="HSP21-like"/>
</dbReference>
<dbReference type="Proteomes" id="UP000198744">
    <property type="component" value="Unassembled WGS sequence"/>
</dbReference>
<dbReference type="EMBL" id="FOBS01000002">
    <property type="protein sequence ID" value="SEL98712.1"/>
    <property type="molecule type" value="Genomic_DNA"/>
</dbReference>
<dbReference type="OrthoDB" id="5458456at2"/>
<evidence type="ECO:0000259" key="4">
    <source>
        <dbReference type="PROSITE" id="PS01031"/>
    </source>
</evidence>
<dbReference type="PANTHER" id="PTHR46733">
    <property type="entry name" value="26.5 KDA HEAT SHOCK PROTEIN, MITOCHONDRIAL"/>
    <property type="match status" value="1"/>
</dbReference>
<comment type="similarity">
    <text evidence="2 3">Belongs to the small heat shock protein (HSP20) family.</text>
</comment>
<keyword evidence="1" id="KW-0346">Stress response</keyword>
<reference evidence="5 6" key="1">
    <citation type="submission" date="2016-10" db="EMBL/GenBank/DDBJ databases">
        <authorList>
            <person name="de Groot N.N."/>
        </authorList>
    </citation>
    <scope>NUCLEOTIDE SEQUENCE [LARGE SCALE GENOMIC DNA]</scope>
    <source>
        <strain evidence="5 6">DSM 8423</strain>
    </source>
</reference>
<dbReference type="GO" id="GO:0009408">
    <property type="term" value="P:response to heat"/>
    <property type="evidence" value="ECO:0007669"/>
    <property type="project" value="InterPro"/>
</dbReference>
<dbReference type="RefSeq" id="WP_093881945.1">
    <property type="nucleotide sequence ID" value="NZ_FOBS01000002.1"/>
</dbReference>
<dbReference type="SUPFAM" id="SSF49764">
    <property type="entry name" value="HSP20-like chaperones"/>
    <property type="match status" value="1"/>
</dbReference>
<dbReference type="PANTHER" id="PTHR46733:SF4">
    <property type="entry name" value="HEAT SHOCK PROTEIN 21, CHLOROPLASTIC"/>
    <property type="match status" value="1"/>
</dbReference>
<evidence type="ECO:0000256" key="3">
    <source>
        <dbReference type="RuleBase" id="RU003616"/>
    </source>
</evidence>
<accession>A0A1H7UNU6</accession>
<evidence type="ECO:0000256" key="1">
    <source>
        <dbReference type="ARBA" id="ARBA00023016"/>
    </source>
</evidence>
<dbReference type="Pfam" id="PF00011">
    <property type="entry name" value="HSP20"/>
    <property type="match status" value="1"/>
</dbReference>
<protein>
    <submittedName>
        <fullName evidence="5">HSP20 family protein</fullName>
    </submittedName>
</protein>
<sequence length="146" mass="16961">MLSRIEWERSEFSTLRTQMEELFDSFFGDLTSRYFIPAVGTFADGQVFENDREFVLVIALPDIDKDDIEVTVQGNNLTVKTQLAEDYEKDSEGTAHQKRRKRTSIRNVRLPNDLQTDRIEASFAEGMLKITLPKQERTLQRVKVKT</sequence>
<dbReference type="CDD" id="cd06464">
    <property type="entry name" value="ACD_sHsps-like"/>
    <property type="match status" value="1"/>
</dbReference>
<organism evidence="5 6">
    <name type="scientific">Syntrophus gentianae</name>
    <dbReference type="NCBI Taxonomy" id="43775"/>
    <lineage>
        <taxon>Bacteria</taxon>
        <taxon>Pseudomonadati</taxon>
        <taxon>Thermodesulfobacteriota</taxon>
        <taxon>Syntrophia</taxon>
        <taxon>Syntrophales</taxon>
        <taxon>Syntrophaceae</taxon>
        <taxon>Syntrophus</taxon>
    </lineage>
</organism>
<dbReference type="STRING" id="43775.SAMN04489760_10210"/>
<keyword evidence="6" id="KW-1185">Reference proteome</keyword>
<gene>
    <name evidence="5" type="ORF">SAMN04489760_10210</name>
</gene>
<name>A0A1H7UNU6_9BACT</name>
<dbReference type="InterPro" id="IPR002068">
    <property type="entry name" value="A-crystallin/Hsp20_dom"/>
</dbReference>